<comment type="caution">
    <text evidence="1">The sequence shown here is derived from an EMBL/GenBank/DDBJ whole genome shotgun (WGS) entry which is preliminary data.</text>
</comment>
<evidence type="ECO:0000313" key="1">
    <source>
        <dbReference type="EMBL" id="EIW16331.1"/>
    </source>
</evidence>
<reference evidence="1 2" key="1">
    <citation type="journal article" date="2012" name="J. Bacteriol.">
        <title>Draft Genome Sequences for Two Metal-Reducing Pelosinus fermentans Strains Isolated from a Cr(VI)-Contaminated Site and for Type Strain R7.</title>
        <authorList>
            <person name="Brown S.D."/>
            <person name="Podar M."/>
            <person name="Klingeman D.M."/>
            <person name="Johnson C.M."/>
            <person name="Yang Z.K."/>
            <person name="Utturkar S.M."/>
            <person name="Land M.L."/>
            <person name="Mosher J.J."/>
            <person name="Hurt R.A.Jr."/>
            <person name="Phelps T.J."/>
            <person name="Palumbo A.V."/>
            <person name="Arkin A.P."/>
            <person name="Hazen T.C."/>
            <person name="Elias D.A."/>
        </authorList>
    </citation>
    <scope>NUCLEOTIDE SEQUENCE [LARGE SCALE GENOMIC DNA]</scope>
    <source>
        <strain evidence="1 2">B4</strain>
    </source>
</reference>
<organism evidence="1 2">
    <name type="scientific">Pelosinus fermentans B4</name>
    <dbReference type="NCBI Taxonomy" id="1149862"/>
    <lineage>
        <taxon>Bacteria</taxon>
        <taxon>Bacillati</taxon>
        <taxon>Bacillota</taxon>
        <taxon>Negativicutes</taxon>
        <taxon>Selenomonadales</taxon>
        <taxon>Sporomusaceae</taxon>
        <taxon>Pelosinus</taxon>
    </lineage>
</organism>
<dbReference type="PATRIC" id="fig|1149862.3.peg.3843"/>
<sequence length="78" mass="9022">MTNRSTASLSIMNDIWCIVKLAVDTKYELMYDNRNNKLNKLIGKPKASPLFEKELVRSFFASEVASPFTRNKKYKGRC</sequence>
<proteinExistence type="predicted"/>
<dbReference type="Proteomes" id="UP000004324">
    <property type="component" value="Unassembled WGS sequence"/>
</dbReference>
<accession>I9L7V7</accession>
<protein>
    <submittedName>
        <fullName evidence="1">Uncharacterized protein</fullName>
    </submittedName>
</protein>
<keyword evidence="2" id="KW-1185">Reference proteome</keyword>
<dbReference type="EMBL" id="AKVJ01000066">
    <property type="protein sequence ID" value="EIW16331.1"/>
    <property type="molecule type" value="Genomic_DNA"/>
</dbReference>
<gene>
    <name evidence="1" type="ORF">FB4_0842</name>
</gene>
<dbReference type="AlphaFoldDB" id="I9L7V7"/>
<evidence type="ECO:0000313" key="2">
    <source>
        <dbReference type="Proteomes" id="UP000004324"/>
    </source>
</evidence>
<name>I9L7V7_9FIRM</name>